<feature type="region of interest" description="Disordered" evidence="1">
    <location>
        <begin position="83"/>
        <end position="108"/>
    </location>
</feature>
<evidence type="ECO:0000313" key="4">
    <source>
        <dbReference type="Proteomes" id="UP000266915"/>
    </source>
</evidence>
<protein>
    <recommendedName>
        <fullName evidence="2">Antitoxin FitA-like ribbon-helix-helix domain-containing protein</fullName>
    </recommendedName>
</protein>
<feature type="domain" description="Antitoxin FitA-like ribbon-helix-helix" evidence="2">
    <location>
        <begin position="2"/>
        <end position="40"/>
    </location>
</feature>
<evidence type="ECO:0000256" key="1">
    <source>
        <dbReference type="SAM" id="MobiDB-lite"/>
    </source>
</evidence>
<proteinExistence type="predicted"/>
<evidence type="ECO:0000259" key="2">
    <source>
        <dbReference type="Pfam" id="PF22513"/>
    </source>
</evidence>
<evidence type="ECO:0000313" key="3">
    <source>
        <dbReference type="EMBL" id="ROR83218.1"/>
    </source>
</evidence>
<accession>A0A3N2C6T8</accession>
<dbReference type="InterPro" id="IPR053853">
    <property type="entry name" value="FitA-like_RHH"/>
</dbReference>
<dbReference type="GO" id="GO:0006355">
    <property type="term" value="P:regulation of DNA-templated transcription"/>
    <property type="evidence" value="ECO:0007669"/>
    <property type="project" value="InterPro"/>
</dbReference>
<sequence>MPTVTVRNLDEDTKRGLQQLGVLHGRSMEAEIRAILAAAVRTTTAEDIRAASAADSDRPGLAERIHQRFVDLHLDGELVVELPDRTMTTRPNPFDDAASADADDPAPR</sequence>
<dbReference type="AlphaFoldDB" id="A0A3N2C6T8"/>
<name>A0A3N2C6T8_9MICO</name>
<comment type="caution">
    <text evidence="3">The sequence shown here is derived from an EMBL/GenBank/DDBJ whole genome shotgun (WGS) entry which is preliminary data.</text>
</comment>
<reference evidence="3 4" key="1">
    <citation type="submission" date="2018-11" db="EMBL/GenBank/DDBJ databases">
        <title>Sequencing the genomes of 1000 actinobacteria strains.</title>
        <authorList>
            <person name="Klenk H.-P."/>
        </authorList>
    </citation>
    <scope>NUCLEOTIDE SEQUENCE [LARGE SCALE GENOMIC DNA]</scope>
    <source>
        <strain evidence="3 4">DSM 14012</strain>
    </source>
</reference>
<dbReference type="Gene3D" id="1.10.1220.10">
    <property type="entry name" value="Met repressor-like"/>
    <property type="match status" value="1"/>
</dbReference>
<dbReference type="Pfam" id="PF22513">
    <property type="entry name" value="FitA-like_RHH"/>
    <property type="match status" value="1"/>
</dbReference>
<dbReference type="RefSeq" id="WP_200811432.1">
    <property type="nucleotide sequence ID" value="NZ_FXAP01000006.1"/>
</dbReference>
<organism evidence="3 4">
    <name type="scientific">Plantibacter flavus</name>
    <dbReference type="NCBI Taxonomy" id="150123"/>
    <lineage>
        <taxon>Bacteria</taxon>
        <taxon>Bacillati</taxon>
        <taxon>Actinomycetota</taxon>
        <taxon>Actinomycetes</taxon>
        <taxon>Micrococcales</taxon>
        <taxon>Microbacteriaceae</taxon>
        <taxon>Plantibacter</taxon>
    </lineage>
</organism>
<keyword evidence="4" id="KW-1185">Reference proteome</keyword>
<dbReference type="InterPro" id="IPR013321">
    <property type="entry name" value="Arc_rbn_hlx_hlx"/>
</dbReference>
<dbReference type="InterPro" id="IPR010985">
    <property type="entry name" value="Ribbon_hlx_hlx"/>
</dbReference>
<dbReference type="EMBL" id="RKHL01000001">
    <property type="protein sequence ID" value="ROR83218.1"/>
    <property type="molecule type" value="Genomic_DNA"/>
</dbReference>
<gene>
    <name evidence="3" type="ORF">EDD42_3324</name>
</gene>
<dbReference type="Proteomes" id="UP000266915">
    <property type="component" value="Unassembled WGS sequence"/>
</dbReference>
<dbReference type="SUPFAM" id="SSF47598">
    <property type="entry name" value="Ribbon-helix-helix"/>
    <property type="match status" value="1"/>
</dbReference>